<evidence type="ECO:0000259" key="15">
    <source>
        <dbReference type="Pfam" id="PF00006"/>
    </source>
</evidence>
<keyword evidence="11 14" id="KW-0139">CF(1)</keyword>
<evidence type="ECO:0000256" key="5">
    <source>
        <dbReference type="ARBA" id="ARBA00022741"/>
    </source>
</evidence>
<keyword evidence="14" id="KW-0997">Cell inner membrane</keyword>
<evidence type="ECO:0000259" key="17">
    <source>
        <dbReference type="Pfam" id="PF02874"/>
    </source>
</evidence>
<feature type="site" description="Required for activity" evidence="14">
    <location>
        <position position="310"/>
    </location>
</feature>
<dbReference type="InterPro" id="IPR027417">
    <property type="entry name" value="P-loop_NTPase"/>
</dbReference>
<evidence type="ECO:0000256" key="8">
    <source>
        <dbReference type="ARBA" id="ARBA00022967"/>
    </source>
</evidence>
<evidence type="ECO:0000259" key="16">
    <source>
        <dbReference type="Pfam" id="PF00306"/>
    </source>
</evidence>
<dbReference type="InterPro" id="IPR020003">
    <property type="entry name" value="ATPase_a/bsu_AS"/>
</dbReference>
<dbReference type="GO" id="GO:0043531">
    <property type="term" value="F:ADP binding"/>
    <property type="evidence" value="ECO:0007669"/>
    <property type="project" value="TreeGrafter"/>
</dbReference>
<reference evidence="18 19" key="1">
    <citation type="submission" date="2006-04" db="EMBL/GenBank/DDBJ databases">
        <authorList>
            <person name="Nierman W.C."/>
        </authorList>
    </citation>
    <scope>NUCLEOTIDE SEQUENCE [LARGE SCALE GENOMIC DNA]</scope>
    <source>
        <strain evidence="18 19">DW4/3-1</strain>
    </source>
</reference>
<comment type="subcellular location">
    <subcellularLocation>
        <location evidence="14">Cell inner membrane</location>
        <topology evidence="14">Peripheral membrane protein</topology>
    </subcellularLocation>
    <subcellularLocation>
        <location evidence="2">Membrane</location>
    </subcellularLocation>
</comment>
<dbReference type="Gene3D" id="1.20.150.20">
    <property type="entry name" value="ATP synthase alpha/beta chain, C-terminal domain"/>
    <property type="match status" value="1"/>
</dbReference>
<evidence type="ECO:0000256" key="12">
    <source>
        <dbReference type="ARBA" id="ARBA00023310"/>
    </source>
</evidence>
<keyword evidence="12 14" id="KW-0066">ATP synthesis</keyword>
<keyword evidence="14" id="KW-1003">Cell membrane</keyword>
<dbReference type="Pfam" id="PF00006">
    <property type="entry name" value="ATP-synt_ab"/>
    <property type="match status" value="1"/>
</dbReference>
<evidence type="ECO:0000256" key="6">
    <source>
        <dbReference type="ARBA" id="ARBA00022781"/>
    </source>
</evidence>
<dbReference type="Pfam" id="PF02874">
    <property type="entry name" value="ATP-synt_ab_N"/>
    <property type="match status" value="1"/>
</dbReference>
<evidence type="ECO:0000256" key="4">
    <source>
        <dbReference type="ARBA" id="ARBA00022448"/>
    </source>
</evidence>
<keyword evidence="10 14" id="KW-0472">Membrane</keyword>
<evidence type="ECO:0000256" key="3">
    <source>
        <dbReference type="ARBA" id="ARBA00008936"/>
    </source>
</evidence>
<dbReference type="GO" id="GO:0005524">
    <property type="term" value="F:ATP binding"/>
    <property type="evidence" value="ECO:0007669"/>
    <property type="project" value="UniProtKB-UniRule"/>
</dbReference>
<feature type="domain" description="ATPase F1/V1/A1 complex alpha/beta subunit N-terminal" evidence="17">
    <location>
        <begin position="2"/>
        <end position="39"/>
    </location>
</feature>
<keyword evidence="5 14" id="KW-0547">Nucleotide-binding</keyword>
<dbReference type="Proteomes" id="UP000032702">
    <property type="component" value="Unassembled WGS sequence"/>
</dbReference>
<evidence type="ECO:0000313" key="18">
    <source>
        <dbReference type="EMBL" id="EAU67143.1"/>
    </source>
</evidence>
<dbReference type="FunFam" id="3.40.50.300:FF:000002">
    <property type="entry name" value="ATP synthase subunit alpha"/>
    <property type="match status" value="1"/>
</dbReference>
<proteinExistence type="inferred from homology"/>
<dbReference type="FunFam" id="1.20.150.20:FF:000001">
    <property type="entry name" value="ATP synthase subunit alpha"/>
    <property type="match status" value="1"/>
</dbReference>
<feature type="binding site" evidence="14">
    <location>
        <begin position="117"/>
        <end position="124"/>
    </location>
    <ligand>
        <name>ATP</name>
        <dbReference type="ChEBI" id="CHEBI:30616"/>
    </ligand>
</feature>
<evidence type="ECO:0000256" key="1">
    <source>
        <dbReference type="ARBA" id="ARBA00003784"/>
    </source>
</evidence>
<dbReference type="HAMAP" id="MF_01346">
    <property type="entry name" value="ATP_synth_alpha_bact"/>
    <property type="match status" value="1"/>
</dbReference>
<dbReference type="InterPro" id="IPR036121">
    <property type="entry name" value="ATPase_F1/V1/A1_a/bsu_N_sf"/>
</dbReference>
<dbReference type="GO" id="GO:0016787">
    <property type="term" value="F:hydrolase activity"/>
    <property type="evidence" value="ECO:0007669"/>
    <property type="project" value="UniProtKB-KW"/>
</dbReference>
<dbReference type="InterPro" id="IPR023366">
    <property type="entry name" value="ATP_synth_asu-like_sf"/>
</dbReference>
<keyword evidence="18" id="KW-0378">Hydrolase</keyword>
<evidence type="ECO:0000256" key="2">
    <source>
        <dbReference type="ARBA" id="ARBA00004370"/>
    </source>
</evidence>
<keyword evidence="9 14" id="KW-0406">Ion transport</keyword>
<accession>Q094L0</accession>
<sequence>MEFSNGVRGLVLNLEEDNVGVAIMGEFKDIREGDSVKRTSQIASVPVGKGLLGRVVNALGEPLDGKGPIQAAETRRLEIKAPGIVKRKSVHEPLQTGIKALDALVPIGRGQRELIIGDRQTGKTAVAVDAIINQKGLNVYCIYVAIGQKQSTVAQVVDKLSKFGALEYTTVVAANASDPAPMQFFAPYTGVTMGEYYRDNKMHALIVYDDLSKQAVAYRQLSLLLRRPPGREAYPGDVFYIHSRLLERAAKLSDAEGAGSLTALPIIETQAGDVSAYIPTNVISITDGQIFLETDLFFAGVRPAINVGLSVSRVGSAAQIKAMRQVAGSMKLELAQYRELAAFAQFGSDLDKATQETLARGARLTELLKQGQYEPMPVEKQVLQIYAATNKDDPGKRGWIRNVPVADVPRWMKEFLEFIEGKHTQLLSDVTAKREFTGDIKTALNKAITEFNDLFQPTPGAKA</sequence>
<dbReference type="InterPro" id="IPR000194">
    <property type="entry name" value="ATPase_F1/V1/A1_a/bsu_nucl-bd"/>
</dbReference>
<dbReference type="NCBIfam" id="NF009884">
    <property type="entry name" value="PRK13343.1"/>
    <property type="match status" value="1"/>
</dbReference>
<dbReference type="PANTHER" id="PTHR48082">
    <property type="entry name" value="ATP SYNTHASE SUBUNIT ALPHA, MITOCHONDRIAL"/>
    <property type="match status" value="1"/>
</dbReference>
<dbReference type="InterPro" id="IPR033732">
    <property type="entry name" value="ATP_synth_F1_a_nt-bd_dom"/>
</dbReference>
<evidence type="ECO:0000313" key="19">
    <source>
        <dbReference type="Proteomes" id="UP000032702"/>
    </source>
</evidence>
<evidence type="ECO:0000256" key="13">
    <source>
        <dbReference type="ARBA" id="ARBA00026013"/>
    </source>
</evidence>
<dbReference type="Gene3D" id="2.40.30.20">
    <property type="match status" value="1"/>
</dbReference>
<dbReference type="PIRSF" id="PIRSF039088">
    <property type="entry name" value="F_ATPase_subunit_alpha"/>
    <property type="match status" value="1"/>
</dbReference>
<dbReference type="Pfam" id="PF00306">
    <property type="entry name" value="ATP-synt_ab_C"/>
    <property type="match status" value="1"/>
</dbReference>
<comment type="catalytic activity">
    <reaction evidence="14">
        <text>ATP + H2O + 4 H(+)(in) = ADP + phosphate + 5 H(+)(out)</text>
        <dbReference type="Rhea" id="RHEA:57720"/>
        <dbReference type="ChEBI" id="CHEBI:15377"/>
        <dbReference type="ChEBI" id="CHEBI:15378"/>
        <dbReference type="ChEBI" id="CHEBI:30616"/>
        <dbReference type="ChEBI" id="CHEBI:43474"/>
        <dbReference type="ChEBI" id="CHEBI:456216"/>
        <dbReference type="EC" id="7.1.2.2"/>
    </reaction>
</comment>
<evidence type="ECO:0000256" key="9">
    <source>
        <dbReference type="ARBA" id="ARBA00023065"/>
    </source>
</evidence>
<dbReference type="EMBL" id="AAMD01000039">
    <property type="protein sequence ID" value="EAU67143.1"/>
    <property type="molecule type" value="Genomic_DNA"/>
</dbReference>
<dbReference type="CDD" id="cd01132">
    <property type="entry name" value="F1-ATPase_alpha_CD"/>
    <property type="match status" value="1"/>
</dbReference>
<name>Q094L0_STIAD</name>
<dbReference type="CDD" id="cd18113">
    <property type="entry name" value="ATP-synt_F1_alpha_C"/>
    <property type="match status" value="1"/>
</dbReference>
<protein>
    <recommendedName>
        <fullName evidence="14">ATP synthase subunit alpha</fullName>
        <ecNumber evidence="14">7.1.2.2</ecNumber>
    </recommendedName>
    <alternativeName>
        <fullName evidence="14">ATP synthase F1 sector subunit alpha</fullName>
    </alternativeName>
    <alternativeName>
        <fullName evidence="14">F-ATPase subunit alpha</fullName>
    </alternativeName>
</protein>
<dbReference type="AlphaFoldDB" id="Q094L0"/>
<comment type="similarity">
    <text evidence="3 14">Belongs to the ATPase alpha/beta chains family.</text>
</comment>
<dbReference type="SUPFAM" id="SSF50615">
    <property type="entry name" value="N-terminal domain of alpha and beta subunits of F1 ATP synthase"/>
    <property type="match status" value="1"/>
</dbReference>
<dbReference type="InterPro" id="IPR038376">
    <property type="entry name" value="ATP_synth_asu_C_sf"/>
</dbReference>
<evidence type="ECO:0000256" key="11">
    <source>
        <dbReference type="ARBA" id="ARBA00023196"/>
    </source>
</evidence>
<dbReference type="SUPFAM" id="SSF52540">
    <property type="entry name" value="P-loop containing nucleoside triphosphate hydrolases"/>
    <property type="match status" value="1"/>
</dbReference>
<keyword evidence="7 14" id="KW-0067">ATP-binding</keyword>
<keyword evidence="4 14" id="KW-0813">Transport</keyword>
<evidence type="ECO:0000256" key="10">
    <source>
        <dbReference type="ARBA" id="ARBA00023136"/>
    </source>
</evidence>
<dbReference type="GO" id="GO:0005886">
    <property type="term" value="C:plasma membrane"/>
    <property type="evidence" value="ECO:0007669"/>
    <property type="project" value="UniProtKB-SubCell"/>
</dbReference>
<feature type="domain" description="ATP synthase alpha subunit C-terminal" evidence="16">
    <location>
        <begin position="319"/>
        <end position="451"/>
    </location>
</feature>
<keyword evidence="6 14" id="KW-0375">Hydrogen ion transport</keyword>
<evidence type="ECO:0000256" key="14">
    <source>
        <dbReference type="HAMAP-Rule" id="MF_01346"/>
    </source>
</evidence>
<dbReference type="PANTHER" id="PTHR48082:SF2">
    <property type="entry name" value="ATP SYNTHASE SUBUNIT ALPHA, MITOCHONDRIAL"/>
    <property type="match status" value="1"/>
</dbReference>
<dbReference type="GO" id="GO:0045259">
    <property type="term" value="C:proton-transporting ATP synthase complex"/>
    <property type="evidence" value="ECO:0007669"/>
    <property type="project" value="UniProtKB-KW"/>
</dbReference>
<gene>
    <name evidence="14 18" type="primary">atpA</name>
    <name evidence="18" type="ORF">STIAU_0502</name>
</gene>
<dbReference type="PROSITE" id="PS00152">
    <property type="entry name" value="ATPASE_ALPHA_BETA"/>
    <property type="match status" value="1"/>
</dbReference>
<dbReference type="GO" id="GO:0046933">
    <property type="term" value="F:proton-transporting ATP synthase activity, rotational mechanism"/>
    <property type="evidence" value="ECO:0007669"/>
    <property type="project" value="UniProtKB-UniRule"/>
</dbReference>
<dbReference type="Gene3D" id="3.40.50.300">
    <property type="entry name" value="P-loop containing nucleotide triphosphate hydrolases"/>
    <property type="match status" value="1"/>
</dbReference>
<comment type="subunit">
    <text evidence="13">F-type ATPases have 2 components, CF(1) - the catalytic core - and CF(0) - the membrane proton channel. CF(1) has five subunits: alpha(3), beta(3), gamma(1), delta(1), epsilon(1). CF(0) has four main subunits: a(1), b(1), b'(1) and c(9-12).</text>
</comment>
<keyword evidence="8 14" id="KW-1278">Translocase</keyword>
<dbReference type="NCBIfam" id="TIGR00962">
    <property type="entry name" value="atpA"/>
    <property type="match status" value="1"/>
</dbReference>
<dbReference type="InterPro" id="IPR004100">
    <property type="entry name" value="ATPase_F1/V1/A1_a/bsu_N"/>
</dbReference>
<comment type="function">
    <text evidence="1 14">Produces ATP from ADP in the presence of a proton gradient across the membrane. The alpha chain is a regulatory subunit.</text>
</comment>
<feature type="domain" description="ATPase F1/V1/A1 complex alpha/beta subunit nucleotide-binding" evidence="15">
    <location>
        <begin position="97"/>
        <end position="312"/>
    </location>
</feature>
<dbReference type="PATRIC" id="fig|378806.16.peg.6349"/>
<dbReference type="InterPro" id="IPR005294">
    <property type="entry name" value="ATP_synth_F1_asu"/>
</dbReference>
<dbReference type="EC" id="7.1.2.2" evidence="14"/>
<comment type="caution">
    <text evidence="18">The sequence shown here is derived from an EMBL/GenBank/DDBJ whole genome shotgun (WGS) entry which is preliminary data.</text>
</comment>
<comment type="subunit">
    <text evidence="14">F-type ATPases have 2 components, CF(1) - the catalytic core - and CF(0) - the membrane proton channel. CF(1) has five subunits: alpha(3), beta(3), gamma(1), delta(1), epsilon(1). CF(0) has three main subunits: a(1), b(2) and c(9-12). The alpha and beta chains form an alternating ring which encloses part of the gamma chain. CF(1) is attached to CF(0) by a central stalk formed by the gamma and epsilon chains, while a peripheral stalk is formed by the delta and b chains.</text>
</comment>
<organism evidence="18 19">
    <name type="scientific">Stigmatella aurantiaca (strain DW4/3-1)</name>
    <dbReference type="NCBI Taxonomy" id="378806"/>
    <lineage>
        <taxon>Bacteria</taxon>
        <taxon>Pseudomonadati</taxon>
        <taxon>Myxococcota</taxon>
        <taxon>Myxococcia</taxon>
        <taxon>Myxococcales</taxon>
        <taxon>Cystobacterineae</taxon>
        <taxon>Archangiaceae</taxon>
        <taxon>Stigmatella</taxon>
    </lineage>
</organism>
<evidence type="ECO:0000256" key="7">
    <source>
        <dbReference type="ARBA" id="ARBA00022840"/>
    </source>
</evidence>
<dbReference type="SUPFAM" id="SSF47917">
    <property type="entry name" value="C-terminal domain of alpha and beta subunits of F1 ATP synthase"/>
    <property type="match status" value="1"/>
</dbReference>
<dbReference type="InterPro" id="IPR000793">
    <property type="entry name" value="ATP_synth_asu_C"/>
</dbReference>